<dbReference type="EMBL" id="LAZR01030912">
    <property type="protein sequence ID" value="KKL55233.1"/>
    <property type="molecule type" value="Genomic_DNA"/>
</dbReference>
<sequence length="88" mass="9487">MALDVASGIVNPVEAMDEIIEQARITGMSPAAMRTFREQRADAVRFQAARAAGRGPLILNENPTTADSLAGSVSTVDSLINNRFEVRR</sequence>
<gene>
    <name evidence="1" type="ORF">LCGC14_2257470</name>
</gene>
<organism evidence="1">
    <name type="scientific">marine sediment metagenome</name>
    <dbReference type="NCBI Taxonomy" id="412755"/>
    <lineage>
        <taxon>unclassified sequences</taxon>
        <taxon>metagenomes</taxon>
        <taxon>ecological metagenomes</taxon>
    </lineage>
</organism>
<name>A0A0F9D0K1_9ZZZZ</name>
<protein>
    <submittedName>
        <fullName evidence="1">Uncharacterized protein</fullName>
    </submittedName>
</protein>
<feature type="non-terminal residue" evidence="1">
    <location>
        <position position="1"/>
    </location>
</feature>
<evidence type="ECO:0000313" key="1">
    <source>
        <dbReference type="EMBL" id="KKL55233.1"/>
    </source>
</evidence>
<accession>A0A0F9D0K1</accession>
<comment type="caution">
    <text evidence="1">The sequence shown here is derived from an EMBL/GenBank/DDBJ whole genome shotgun (WGS) entry which is preliminary data.</text>
</comment>
<proteinExistence type="predicted"/>
<dbReference type="AlphaFoldDB" id="A0A0F9D0K1"/>
<reference evidence="1" key="1">
    <citation type="journal article" date="2015" name="Nature">
        <title>Complex archaea that bridge the gap between prokaryotes and eukaryotes.</title>
        <authorList>
            <person name="Spang A."/>
            <person name="Saw J.H."/>
            <person name="Jorgensen S.L."/>
            <person name="Zaremba-Niedzwiedzka K."/>
            <person name="Martijn J."/>
            <person name="Lind A.E."/>
            <person name="van Eijk R."/>
            <person name="Schleper C."/>
            <person name="Guy L."/>
            <person name="Ettema T.J."/>
        </authorList>
    </citation>
    <scope>NUCLEOTIDE SEQUENCE</scope>
</reference>